<evidence type="ECO:0000313" key="14">
    <source>
        <dbReference type="Proteomes" id="UP001431783"/>
    </source>
</evidence>
<feature type="transmembrane region" description="Helical" evidence="12">
    <location>
        <begin position="45"/>
        <end position="68"/>
    </location>
</feature>
<proteinExistence type="inferred from homology"/>
<evidence type="ECO:0000256" key="7">
    <source>
        <dbReference type="ARBA" id="ARBA00023002"/>
    </source>
</evidence>
<evidence type="ECO:0000256" key="1">
    <source>
        <dbReference type="ARBA" id="ARBA00004141"/>
    </source>
</evidence>
<feature type="transmembrane region" description="Helical" evidence="12">
    <location>
        <begin position="80"/>
        <end position="98"/>
    </location>
</feature>
<comment type="subcellular location">
    <subcellularLocation>
        <location evidence="1">Membrane</location>
        <topology evidence="1">Multi-pass membrane protein</topology>
    </subcellularLocation>
</comment>
<keyword evidence="5" id="KW-0276">Fatty acid metabolism</keyword>
<evidence type="ECO:0000256" key="8">
    <source>
        <dbReference type="ARBA" id="ARBA00023098"/>
    </source>
</evidence>
<evidence type="ECO:0000256" key="2">
    <source>
        <dbReference type="ARBA" id="ARBA00009295"/>
    </source>
</evidence>
<dbReference type="PANTHER" id="PTHR11351:SF26">
    <property type="entry name" value="FATTY ACID DESATURASE DOMAIN-CONTAINING PROTEIN"/>
    <property type="match status" value="1"/>
</dbReference>
<evidence type="ECO:0000256" key="4">
    <source>
        <dbReference type="ARBA" id="ARBA00022692"/>
    </source>
</evidence>
<evidence type="ECO:0000313" key="13">
    <source>
        <dbReference type="EMBL" id="KAK9884979.1"/>
    </source>
</evidence>
<organism evidence="13 14">
    <name type="scientific">Henosepilachna vigintioctopunctata</name>
    <dbReference type="NCBI Taxonomy" id="420089"/>
    <lineage>
        <taxon>Eukaryota</taxon>
        <taxon>Metazoa</taxon>
        <taxon>Ecdysozoa</taxon>
        <taxon>Arthropoda</taxon>
        <taxon>Hexapoda</taxon>
        <taxon>Insecta</taxon>
        <taxon>Pterygota</taxon>
        <taxon>Neoptera</taxon>
        <taxon>Endopterygota</taxon>
        <taxon>Coleoptera</taxon>
        <taxon>Polyphaga</taxon>
        <taxon>Cucujiformia</taxon>
        <taxon>Coccinelloidea</taxon>
        <taxon>Coccinellidae</taxon>
        <taxon>Epilachninae</taxon>
        <taxon>Epilachnini</taxon>
        <taxon>Henosepilachna</taxon>
    </lineage>
</organism>
<keyword evidence="14" id="KW-1185">Reference proteome</keyword>
<accession>A0AAW1UVR3</accession>
<keyword evidence="6 12" id="KW-1133">Transmembrane helix</keyword>
<dbReference type="PANTHER" id="PTHR11351">
    <property type="entry name" value="ACYL-COA DESATURASE"/>
    <property type="match status" value="1"/>
</dbReference>
<evidence type="ECO:0000256" key="12">
    <source>
        <dbReference type="SAM" id="Phobius"/>
    </source>
</evidence>
<feature type="transmembrane region" description="Helical" evidence="12">
    <location>
        <begin position="161"/>
        <end position="179"/>
    </location>
</feature>
<keyword evidence="9 12" id="KW-0472">Membrane</keyword>
<dbReference type="Proteomes" id="UP001431783">
    <property type="component" value="Unassembled WGS sequence"/>
</dbReference>
<dbReference type="CDD" id="cd03505">
    <property type="entry name" value="Delta9-FADS-like"/>
    <property type="match status" value="1"/>
</dbReference>
<feature type="transmembrane region" description="Helical" evidence="12">
    <location>
        <begin position="20"/>
        <end position="38"/>
    </location>
</feature>
<dbReference type="GO" id="GO:0005789">
    <property type="term" value="C:endoplasmic reticulum membrane"/>
    <property type="evidence" value="ECO:0007669"/>
    <property type="project" value="TreeGrafter"/>
</dbReference>
<dbReference type="EMBL" id="JARQZJ010000094">
    <property type="protein sequence ID" value="KAK9884979.1"/>
    <property type="molecule type" value="Genomic_DNA"/>
</dbReference>
<keyword evidence="10 11" id="KW-0275">Fatty acid biosynthesis</keyword>
<keyword evidence="3 11" id="KW-0444">Lipid biosynthesis</keyword>
<evidence type="ECO:0000256" key="3">
    <source>
        <dbReference type="ARBA" id="ARBA00022516"/>
    </source>
</evidence>
<sequence length="325" mass="37154">MVSDTKTLSTKREINWFKALIQLQAAFVLVVGLHVCIFQAQWKTIFFGLIVVLIGNLGVTAGAHRLWAHHSYEASTKLKIFLMICHTLSGTGSIYSWVKLHRLHHKHFGTDLDPFNPNRGLYYAHVKGYCLHLSEAQENAMKDIDDTDLKNDSVVMFQYKYYWFLFVIITLLLPVNAPAEYWGESIINAVTIAGFVRLSLIFQTCMLIHSATKCLGLSPGEKFPSDTNLVFLFNKTHWISYHYLAPWDFQTGEYGKYGHDCTTIFIKVCEALGCATDLKTVDSKTVRTALVKSVDEKKSIASCLYDLHMEEKRIKDNIFRPSKYF</sequence>
<keyword evidence="4 11" id="KW-0812">Transmembrane</keyword>
<evidence type="ECO:0000256" key="9">
    <source>
        <dbReference type="ARBA" id="ARBA00023136"/>
    </source>
</evidence>
<keyword evidence="8" id="KW-0443">Lipid metabolism</keyword>
<dbReference type="GO" id="GO:0006636">
    <property type="term" value="P:unsaturated fatty acid biosynthetic process"/>
    <property type="evidence" value="ECO:0007669"/>
    <property type="project" value="TreeGrafter"/>
</dbReference>
<dbReference type="GO" id="GO:0004768">
    <property type="term" value="F:stearoyl-CoA 9-desaturase activity"/>
    <property type="evidence" value="ECO:0007669"/>
    <property type="project" value="TreeGrafter"/>
</dbReference>
<keyword evidence="7 11" id="KW-0560">Oxidoreductase</keyword>
<evidence type="ECO:0000256" key="5">
    <source>
        <dbReference type="ARBA" id="ARBA00022832"/>
    </source>
</evidence>
<comment type="cofactor">
    <cofactor evidence="11">
        <name>Fe(2+)</name>
        <dbReference type="ChEBI" id="CHEBI:29033"/>
    </cofactor>
</comment>
<reference evidence="13 14" key="1">
    <citation type="submission" date="2023-03" db="EMBL/GenBank/DDBJ databases">
        <title>Genome insight into feeding habits of ladybird beetles.</title>
        <authorList>
            <person name="Li H.-S."/>
            <person name="Huang Y.-H."/>
            <person name="Pang H."/>
        </authorList>
    </citation>
    <scope>NUCLEOTIDE SEQUENCE [LARGE SCALE GENOMIC DNA]</scope>
    <source>
        <strain evidence="13">SYSU_2023b</strain>
        <tissue evidence="13">Whole body</tissue>
    </source>
</reference>
<gene>
    <name evidence="13" type="ORF">WA026_009211</name>
</gene>
<comment type="caution">
    <text evidence="13">The sequence shown here is derived from an EMBL/GenBank/DDBJ whole genome shotgun (WGS) entry which is preliminary data.</text>
</comment>
<dbReference type="PRINTS" id="PR00075">
    <property type="entry name" value="FACDDSATRASE"/>
</dbReference>
<evidence type="ECO:0000256" key="10">
    <source>
        <dbReference type="ARBA" id="ARBA00023160"/>
    </source>
</evidence>
<dbReference type="GO" id="GO:0005506">
    <property type="term" value="F:iron ion binding"/>
    <property type="evidence" value="ECO:0007669"/>
    <property type="project" value="TreeGrafter"/>
</dbReference>
<protein>
    <submittedName>
        <fullName evidence="13">Uncharacterized protein</fullName>
    </submittedName>
</protein>
<dbReference type="AlphaFoldDB" id="A0AAW1UVR3"/>
<comment type="similarity">
    <text evidence="2 11">Belongs to the fatty acid desaturase type 1 family.</text>
</comment>
<dbReference type="InterPro" id="IPR015876">
    <property type="entry name" value="Acyl-CoA_DS"/>
</dbReference>
<evidence type="ECO:0000256" key="6">
    <source>
        <dbReference type="ARBA" id="ARBA00022989"/>
    </source>
</evidence>
<name>A0AAW1UVR3_9CUCU</name>
<evidence type="ECO:0000256" key="11">
    <source>
        <dbReference type="RuleBase" id="RU000581"/>
    </source>
</evidence>
<comment type="domain">
    <text evidence="11">The histidine box domains are involved in binding the catalytic metal ions.</text>
</comment>